<evidence type="ECO:0000313" key="2">
    <source>
        <dbReference type="EMBL" id="GGQ10036.1"/>
    </source>
</evidence>
<protein>
    <submittedName>
        <fullName evidence="2">Uncharacterized protein</fullName>
    </submittedName>
</protein>
<reference evidence="3" key="1">
    <citation type="journal article" date="2019" name="Int. J. Syst. Evol. Microbiol.">
        <title>The Global Catalogue of Microorganisms (GCM) 10K type strain sequencing project: providing services to taxonomists for standard genome sequencing and annotation.</title>
        <authorList>
            <consortium name="The Broad Institute Genomics Platform"/>
            <consortium name="The Broad Institute Genome Sequencing Center for Infectious Disease"/>
            <person name="Wu L."/>
            <person name="Ma J."/>
        </authorList>
    </citation>
    <scope>NUCLEOTIDE SEQUENCE [LARGE SCALE GENOMIC DNA]</scope>
    <source>
        <strain evidence="3">JCM 3115</strain>
    </source>
</reference>
<gene>
    <name evidence="2" type="ORF">GCM10010140_45440</name>
</gene>
<proteinExistence type="predicted"/>
<comment type="caution">
    <text evidence="2">The sequence shown here is derived from an EMBL/GenBank/DDBJ whole genome shotgun (WGS) entry which is preliminary data.</text>
</comment>
<name>A0ABQ2R5I0_9ACTN</name>
<organism evidence="2 3">
    <name type="scientific">Streptosporangium pseudovulgare</name>
    <dbReference type="NCBI Taxonomy" id="35765"/>
    <lineage>
        <taxon>Bacteria</taxon>
        <taxon>Bacillati</taxon>
        <taxon>Actinomycetota</taxon>
        <taxon>Actinomycetes</taxon>
        <taxon>Streptosporangiales</taxon>
        <taxon>Streptosporangiaceae</taxon>
        <taxon>Streptosporangium</taxon>
    </lineage>
</organism>
<accession>A0ABQ2R5I0</accession>
<sequence>MIYQAIVGQVTTPRLLSCVVITALTLCACTAGDREPAADRPATGAGAGGTTSSSGTPAPAVLTAEAYRSELEKARGPVRDALRKLAAADGPKSLDGRLERASTTVNDAVTRLAELTPPTEVGTAHDAYLTALRRFAAAFDTARQEAQNQEVCTGPAVLTRMEREDELPAVREAASSLTGYPADVVPVKAAAQRTRRLPNGRYIRSESRTGRGYLELRNGNRQDAVVVLVRGKKKVVTVYVRKKSKFKVRGVRDGSYKVYYTLGDDWDSRAGTFTRSCAFERFEKALRFRTTYTATQISWKNWTLTLNPVIGGNARSRRVKPGDFPT</sequence>
<keyword evidence="3" id="KW-1185">Reference proteome</keyword>
<feature type="region of interest" description="Disordered" evidence="1">
    <location>
        <begin position="35"/>
        <end position="58"/>
    </location>
</feature>
<evidence type="ECO:0000313" key="3">
    <source>
        <dbReference type="Proteomes" id="UP000611554"/>
    </source>
</evidence>
<dbReference type="EMBL" id="BMQJ01000011">
    <property type="protein sequence ID" value="GGQ10036.1"/>
    <property type="molecule type" value="Genomic_DNA"/>
</dbReference>
<dbReference type="Proteomes" id="UP000611554">
    <property type="component" value="Unassembled WGS sequence"/>
</dbReference>
<evidence type="ECO:0000256" key="1">
    <source>
        <dbReference type="SAM" id="MobiDB-lite"/>
    </source>
</evidence>